<dbReference type="PRINTS" id="PR00038">
    <property type="entry name" value="HTHLUXR"/>
</dbReference>
<dbReference type="SMART" id="SM00421">
    <property type="entry name" value="HTH_LUXR"/>
    <property type="match status" value="1"/>
</dbReference>
<evidence type="ECO:0000313" key="6">
    <source>
        <dbReference type="EMBL" id="CAB5015722.1"/>
    </source>
</evidence>
<dbReference type="Pfam" id="PF00196">
    <property type="entry name" value="GerE"/>
    <property type="match status" value="1"/>
</dbReference>
<gene>
    <name evidence="3" type="ORF">UFOPK2625_00007</name>
    <name evidence="4" type="ORF">UFOPK2809_00057</name>
    <name evidence="5" type="ORF">UFOPK4043_00777</name>
    <name evidence="6" type="ORF">UFOPK4092_00641</name>
</gene>
<dbReference type="GO" id="GO:0000160">
    <property type="term" value="P:phosphorelay signal transduction system"/>
    <property type="evidence" value="ECO:0007669"/>
    <property type="project" value="InterPro"/>
</dbReference>
<evidence type="ECO:0000313" key="3">
    <source>
        <dbReference type="EMBL" id="CAB4691648.1"/>
    </source>
</evidence>
<sequence length="216" mass="23680">MRVAGRRMLIVEDEPLMASLLAEVLFGHGFATETAQDVIEARAAIRHFDPDGILMDISLGDGPSGLDLARVLAGQRPDIAIIFLTKHTDLRTAGIDESELPAGCGFLRKDRVRDTEYLLESIEAVMTDRPRDVRHDMDPGKPLASLSAKHVEVLRMMATGYTNEHIARVKGVAVSTVERWTAEIFKELGIDSKGAVNPRVEAVRQFIAAAGIPDRL</sequence>
<dbReference type="InterPro" id="IPR000792">
    <property type="entry name" value="Tscrpt_reg_LuxR_C"/>
</dbReference>
<reference evidence="3" key="1">
    <citation type="submission" date="2020-05" db="EMBL/GenBank/DDBJ databases">
        <authorList>
            <person name="Chiriac C."/>
            <person name="Salcher M."/>
            <person name="Ghai R."/>
            <person name="Kavagutti S V."/>
        </authorList>
    </citation>
    <scope>NUCLEOTIDE SEQUENCE</scope>
</reference>
<dbReference type="InterPro" id="IPR036388">
    <property type="entry name" value="WH-like_DNA-bd_sf"/>
</dbReference>
<dbReference type="PANTHER" id="PTHR43214:SF42">
    <property type="entry name" value="TRANSCRIPTIONAL REGULATORY PROTEIN DESR"/>
    <property type="match status" value="1"/>
</dbReference>
<organism evidence="3">
    <name type="scientific">freshwater metagenome</name>
    <dbReference type="NCBI Taxonomy" id="449393"/>
    <lineage>
        <taxon>unclassified sequences</taxon>
        <taxon>metagenomes</taxon>
        <taxon>ecological metagenomes</taxon>
    </lineage>
</organism>
<evidence type="ECO:0000259" key="2">
    <source>
        <dbReference type="PROSITE" id="PS50110"/>
    </source>
</evidence>
<dbReference type="CDD" id="cd00156">
    <property type="entry name" value="REC"/>
    <property type="match status" value="1"/>
</dbReference>
<dbReference type="InterPro" id="IPR001789">
    <property type="entry name" value="Sig_transdc_resp-reg_receiver"/>
</dbReference>
<accession>A0A6J6P4U5</accession>
<dbReference type="SUPFAM" id="SSF52172">
    <property type="entry name" value="CheY-like"/>
    <property type="match status" value="1"/>
</dbReference>
<dbReference type="InterPro" id="IPR016032">
    <property type="entry name" value="Sig_transdc_resp-reg_C-effctor"/>
</dbReference>
<keyword evidence="1" id="KW-0238">DNA-binding</keyword>
<dbReference type="PANTHER" id="PTHR43214">
    <property type="entry name" value="TWO-COMPONENT RESPONSE REGULATOR"/>
    <property type="match status" value="1"/>
</dbReference>
<dbReference type="PROSITE" id="PS50110">
    <property type="entry name" value="RESPONSE_REGULATORY"/>
    <property type="match status" value="1"/>
</dbReference>
<dbReference type="SUPFAM" id="SSF46894">
    <property type="entry name" value="C-terminal effector domain of the bipartite response regulators"/>
    <property type="match status" value="1"/>
</dbReference>
<dbReference type="SMART" id="SM00448">
    <property type="entry name" value="REC"/>
    <property type="match status" value="1"/>
</dbReference>
<dbReference type="Gene3D" id="1.10.10.10">
    <property type="entry name" value="Winged helix-like DNA-binding domain superfamily/Winged helix DNA-binding domain"/>
    <property type="match status" value="1"/>
</dbReference>
<proteinExistence type="predicted"/>
<evidence type="ECO:0000313" key="5">
    <source>
        <dbReference type="EMBL" id="CAB5005267.1"/>
    </source>
</evidence>
<dbReference type="InterPro" id="IPR011006">
    <property type="entry name" value="CheY-like_superfamily"/>
</dbReference>
<dbReference type="GO" id="GO:0003677">
    <property type="term" value="F:DNA binding"/>
    <property type="evidence" value="ECO:0007669"/>
    <property type="project" value="UniProtKB-KW"/>
</dbReference>
<evidence type="ECO:0000256" key="1">
    <source>
        <dbReference type="ARBA" id="ARBA00023125"/>
    </source>
</evidence>
<dbReference type="AlphaFoldDB" id="A0A6J6P4U5"/>
<protein>
    <submittedName>
        <fullName evidence="3">Unannotated protein</fullName>
    </submittedName>
</protein>
<dbReference type="GO" id="GO:0006355">
    <property type="term" value="P:regulation of DNA-templated transcription"/>
    <property type="evidence" value="ECO:0007669"/>
    <property type="project" value="InterPro"/>
</dbReference>
<name>A0A6J6P4U5_9ZZZZ</name>
<dbReference type="EMBL" id="CAEZZA010000004">
    <property type="protein sequence ID" value="CAB4736371.1"/>
    <property type="molecule type" value="Genomic_DNA"/>
</dbReference>
<dbReference type="EMBL" id="CAFBPJ010000055">
    <property type="protein sequence ID" value="CAB5015722.1"/>
    <property type="molecule type" value="Genomic_DNA"/>
</dbReference>
<dbReference type="EMBL" id="CAFBPA010000100">
    <property type="protein sequence ID" value="CAB5005267.1"/>
    <property type="molecule type" value="Genomic_DNA"/>
</dbReference>
<dbReference type="EMBL" id="CAEZXZ010000001">
    <property type="protein sequence ID" value="CAB4691648.1"/>
    <property type="molecule type" value="Genomic_DNA"/>
</dbReference>
<feature type="domain" description="Response regulatory" evidence="2">
    <location>
        <begin position="7"/>
        <end position="124"/>
    </location>
</feature>
<dbReference type="Gene3D" id="3.40.50.2300">
    <property type="match status" value="1"/>
</dbReference>
<dbReference type="InterPro" id="IPR039420">
    <property type="entry name" value="WalR-like"/>
</dbReference>
<dbReference type="Pfam" id="PF00072">
    <property type="entry name" value="Response_reg"/>
    <property type="match status" value="1"/>
</dbReference>
<evidence type="ECO:0000313" key="4">
    <source>
        <dbReference type="EMBL" id="CAB4736371.1"/>
    </source>
</evidence>